<dbReference type="Proteomes" id="UP001165085">
    <property type="component" value="Unassembled WGS sequence"/>
</dbReference>
<organism evidence="3 4">
    <name type="scientific">Triparma strigata</name>
    <dbReference type="NCBI Taxonomy" id="1606541"/>
    <lineage>
        <taxon>Eukaryota</taxon>
        <taxon>Sar</taxon>
        <taxon>Stramenopiles</taxon>
        <taxon>Ochrophyta</taxon>
        <taxon>Bolidophyceae</taxon>
        <taxon>Parmales</taxon>
        <taxon>Triparmaceae</taxon>
        <taxon>Triparma</taxon>
    </lineage>
</organism>
<gene>
    <name evidence="3" type="ORF">TrST_g6270</name>
</gene>
<keyword evidence="1" id="KW-0732">Signal</keyword>
<protein>
    <recommendedName>
        <fullName evidence="2">DUF6816 domain-containing protein</fullName>
    </recommendedName>
</protein>
<dbReference type="OrthoDB" id="195555at2759"/>
<keyword evidence="4" id="KW-1185">Reference proteome</keyword>
<comment type="caution">
    <text evidence="3">The sequence shown here is derived from an EMBL/GenBank/DDBJ whole genome shotgun (WGS) entry which is preliminary data.</text>
</comment>
<evidence type="ECO:0000313" key="3">
    <source>
        <dbReference type="EMBL" id="GMH96956.1"/>
    </source>
</evidence>
<dbReference type="AlphaFoldDB" id="A0A9W7BSY3"/>
<accession>A0A9W7BSY3</accession>
<sequence>MRLRSLVLLMMLLLSVSSYNPSLFSRRAVNLPVNSHKSRRASRRAFLATPAAVLFLPQTSSAVTPAPQPTSLRDILAARDANLLRKAFLNLPPPQQEYPPWLEGTWDCTSDFAGFEFPSKKVPKENIVAQTQLPGFVKLSVARFADVGRKNTRFTMKFFKDKDGKVREDYGENLANSISAHTNGREVVDEINYEPVKNPNRITIRLRAGGRNGERIEQFVNSRKSETLTDSIFLNSELVRQVTLGGPTLQDPLVPRMVVGEYQHFWTWRKVETDDGSEGFRSNCLTAVYADAQESAAVFNEVVGDPVIVYSHNIIGKKII</sequence>
<dbReference type="EMBL" id="BRXY01000477">
    <property type="protein sequence ID" value="GMH96956.1"/>
    <property type="molecule type" value="Genomic_DNA"/>
</dbReference>
<dbReference type="InterPro" id="IPR049213">
    <property type="entry name" value="DUF6816"/>
</dbReference>
<feature type="signal peptide" evidence="1">
    <location>
        <begin position="1"/>
        <end position="18"/>
    </location>
</feature>
<proteinExistence type="predicted"/>
<dbReference type="Pfam" id="PF20670">
    <property type="entry name" value="DUF6816"/>
    <property type="match status" value="1"/>
</dbReference>
<reference evidence="4" key="1">
    <citation type="journal article" date="2023" name="Commun. Biol.">
        <title>Genome analysis of Parmales, the sister group of diatoms, reveals the evolutionary specialization of diatoms from phago-mixotrophs to photoautotrophs.</title>
        <authorList>
            <person name="Ban H."/>
            <person name="Sato S."/>
            <person name="Yoshikawa S."/>
            <person name="Yamada K."/>
            <person name="Nakamura Y."/>
            <person name="Ichinomiya M."/>
            <person name="Sato N."/>
            <person name="Blanc-Mathieu R."/>
            <person name="Endo H."/>
            <person name="Kuwata A."/>
            <person name="Ogata H."/>
        </authorList>
    </citation>
    <scope>NUCLEOTIDE SEQUENCE [LARGE SCALE GENOMIC DNA]</scope>
    <source>
        <strain evidence="4">NIES 3701</strain>
    </source>
</reference>
<feature type="domain" description="DUF6816" evidence="2">
    <location>
        <begin position="97"/>
        <end position="311"/>
    </location>
</feature>
<name>A0A9W7BSY3_9STRA</name>
<evidence type="ECO:0000256" key="1">
    <source>
        <dbReference type="SAM" id="SignalP"/>
    </source>
</evidence>
<evidence type="ECO:0000313" key="4">
    <source>
        <dbReference type="Proteomes" id="UP001165085"/>
    </source>
</evidence>
<feature type="chain" id="PRO_5040755933" description="DUF6816 domain-containing protein" evidence="1">
    <location>
        <begin position="19"/>
        <end position="320"/>
    </location>
</feature>
<evidence type="ECO:0000259" key="2">
    <source>
        <dbReference type="Pfam" id="PF20670"/>
    </source>
</evidence>